<dbReference type="NCBIfam" id="NF006829">
    <property type="entry name" value="PRK09352.1"/>
    <property type="match status" value="1"/>
</dbReference>
<evidence type="ECO:0000256" key="9">
    <source>
        <dbReference type="ARBA" id="ARBA00023315"/>
    </source>
</evidence>
<comment type="subunit">
    <text evidence="14">Homodimer.</text>
</comment>
<dbReference type="GO" id="GO:0005737">
    <property type="term" value="C:cytoplasm"/>
    <property type="evidence" value="ECO:0007669"/>
    <property type="project" value="UniProtKB-SubCell"/>
</dbReference>
<keyword evidence="14" id="KW-0963">Cytoplasm</keyword>
<keyword evidence="6 14" id="KW-0443">Lipid metabolism</keyword>
<dbReference type="SUPFAM" id="SSF53901">
    <property type="entry name" value="Thiolase-like"/>
    <property type="match status" value="1"/>
</dbReference>
<feature type="domain" description="Beta-ketoacyl-[acyl-carrier-protein] synthase III C-terminal" evidence="15">
    <location>
        <begin position="231"/>
        <end position="320"/>
    </location>
</feature>
<evidence type="ECO:0000259" key="15">
    <source>
        <dbReference type="Pfam" id="PF08541"/>
    </source>
</evidence>
<evidence type="ECO:0000256" key="6">
    <source>
        <dbReference type="ARBA" id="ARBA00023098"/>
    </source>
</evidence>
<dbReference type="InterPro" id="IPR013751">
    <property type="entry name" value="ACP_syn_III_N"/>
</dbReference>
<feature type="active site" evidence="14">
    <location>
        <position position="277"/>
    </location>
</feature>
<organism evidence="17 18">
    <name type="scientific">Candidatus Anaerostipes excrementavium</name>
    <dbReference type="NCBI Taxonomy" id="2838463"/>
    <lineage>
        <taxon>Bacteria</taxon>
        <taxon>Bacillati</taxon>
        <taxon>Bacillota</taxon>
        <taxon>Clostridia</taxon>
        <taxon>Lachnospirales</taxon>
        <taxon>Lachnospiraceae</taxon>
        <taxon>Anaerostipes</taxon>
    </lineage>
</organism>
<feature type="active site" evidence="14">
    <location>
        <position position="247"/>
    </location>
</feature>
<evidence type="ECO:0000256" key="8">
    <source>
        <dbReference type="ARBA" id="ARBA00023268"/>
    </source>
</evidence>
<dbReference type="Pfam" id="PF08541">
    <property type="entry name" value="ACP_syn_III_C"/>
    <property type="match status" value="1"/>
</dbReference>
<dbReference type="EMBL" id="DXEM01000039">
    <property type="protein sequence ID" value="HIX69026.1"/>
    <property type="molecule type" value="Genomic_DNA"/>
</dbReference>
<keyword evidence="5 14" id="KW-0276">Fatty acid metabolism</keyword>
<comment type="caution">
    <text evidence="17">The sequence shown here is derived from an EMBL/GenBank/DDBJ whole genome shotgun (WGS) entry which is preliminary data.</text>
</comment>
<feature type="active site" evidence="14">
    <location>
        <position position="111"/>
    </location>
</feature>
<comment type="subcellular location">
    <subcellularLocation>
        <location evidence="14">Cytoplasm</location>
    </subcellularLocation>
</comment>
<dbReference type="AlphaFoldDB" id="A0A9D2BAH7"/>
<evidence type="ECO:0000256" key="1">
    <source>
        <dbReference type="ARBA" id="ARBA00005194"/>
    </source>
</evidence>
<feature type="domain" description="Beta-ketoacyl-[acyl-carrier-protein] synthase III N-terminal" evidence="16">
    <location>
        <begin position="105"/>
        <end position="179"/>
    </location>
</feature>
<keyword evidence="8 14" id="KW-0511">Multifunctional enzyme</keyword>
<evidence type="ECO:0000256" key="4">
    <source>
        <dbReference type="ARBA" id="ARBA00022679"/>
    </source>
</evidence>
<comment type="catalytic activity">
    <reaction evidence="10">
        <text>malonyl-[ACP] + acetyl-CoA + H(+) = 3-oxobutanoyl-[ACP] + CO2 + CoA</text>
        <dbReference type="Rhea" id="RHEA:12080"/>
        <dbReference type="Rhea" id="RHEA-COMP:9623"/>
        <dbReference type="Rhea" id="RHEA-COMP:9625"/>
        <dbReference type="ChEBI" id="CHEBI:15378"/>
        <dbReference type="ChEBI" id="CHEBI:16526"/>
        <dbReference type="ChEBI" id="CHEBI:57287"/>
        <dbReference type="ChEBI" id="CHEBI:57288"/>
        <dbReference type="ChEBI" id="CHEBI:78449"/>
        <dbReference type="ChEBI" id="CHEBI:78450"/>
        <dbReference type="EC" id="2.3.1.180"/>
    </reaction>
    <physiologicalReaction direction="left-to-right" evidence="10">
        <dbReference type="Rhea" id="RHEA:12081"/>
    </physiologicalReaction>
</comment>
<dbReference type="HAMAP" id="MF_01815">
    <property type="entry name" value="FabH"/>
    <property type="match status" value="1"/>
</dbReference>
<dbReference type="Pfam" id="PF08545">
    <property type="entry name" value="ACP_syn_III"/>
    <property type="match status" value="1"/>
</dbReference>
<proteinExistence type="inferred from homology"/>
<dbReference type="FunFam" id="3.40.47.10:FF:000004">
    <property type="entry name" value="3-oxoacyl-[acyl-carrier-protein] synthase 3"/>
    <property type="match status" value="1"/>
</dbReference>
<evidence type="ECO:0000256" key="2">
    <source>
        <dbReference type="ARBA" id="ARBA00008642"/>
    </source>
</evidence>
<evidence type="ECO:0000256" key="11">
    <source>
        <dbReference type="ARBA" id="ARBA00052407"/>
    </source>
</evidence>
<dbReference type="Proteomes" id="UP000886721">
    <property type="component" value="Unassembled WGS sequence"/>
</dbReference>
<dbReference type="InterPro" id="IPR016039">
    <property type="entry name" value="Thiolase-like"/>
</dbReference>
<dbReference type="InterPro" id="IPR013747">
    <property type="entry name" value="ACP_syn_III_C"/>
</dbReference>
<dbReference type="Gene3D" id="3.40.47.10">
    <property type="match status" value="1"/>
</dbReference>
<dbReference type="PANTHER" id="PTHR43091">
    <property type="entry name" value="3-OXOACYL-[ACYL-CARRIER-PROTEIN] SYNTHASE"/>
    <property type="match status" value="1"/>
</dbReference>
<comment type="catalytic activity">
    <reaction evidence="12">
        <text>2-methylpropanoyl-CoA + malonyl-[ACP] + H(+) = 4-methyl-3-oxopentanoyl-[ACP] + CO2 + CoA</text>
        <dbReference type="Rhea" id="RHEA:42268"/>
        <dbReference type="Rhea" id="RHEA-COMP:9623"/>
        <dbReference type="Rhea" id="RHEA-COMP:9940"/>
        <dbReference type="ChEBI" id="CHEBI:15378"/>
        <dbReference type="ChEBI" id="CHEBI:16526"/>
        <dbReference type="ChEBI" id="CHEBI:57287"/>
        <dbReference type="ChEBI" id="CHEBI:57338"/>
        <dbReference type="ChEBI" id="CHEBI:78449"/>
        <dbReference type="ChEBI" id="CHEBI:78820"/>
        <dbReference type="EC" id="2.3.1.300"/>
    </reaction>
    <physiologicalReaction direction="left-to-right" evidence="12">
        <dbReference type="Rhea" id="RHEA:42269"/>
    </physiologicalReaction>
</comment>
<dbReference type="GO" id="GO:0004315">
    <property type="term" value="F:3-oxoacyl-[acyl-carrier-protein] synthase activity"/>
    <property type="evidence" value="ECO:0007669"/>
    <property type="project" value="InterPro"/>
</dbReference>
<evidence type="ECO:0000256" key="13">
    <source>
        <dbReference type="ARBA" id="ARBA00052985"/>
    </source>
</evidence>
<keyword evidence="4 14" id="KW-0808">Transferase</keyword>
<dbReference type="CDD" id="cd00830">
    <property type="entry name" value="KAS_III"/>
    <property type="match status" value="1"/>
</dbReference>
<evidence type="ECO:0000256" key="10">
    <source>
        <dbReference type="ARBA" id="ARBA00051096"/>
    </source>
</evidence>
<dbReference type="InterPro" id="IPR004655">
    <property type="entry name" value="FabH"/>
</dbReference>
<dbReference type="PANTHER" id="PTHR43091:SF1">
    <property type="entry name" value="BETA-KETOACYL-[ACYL-CARRIER-PROTEIN] SYNTHASE III, CHLOROPLASTIC"/>
    <property type="match status" value="1"/>
</dbReference>
<keyword evidence="3 14" id="KW-0444">Lipid biosynthesis</keyword>
<dbReference type="NCBIfam" id="TIGR00747">
    <property type="entry name" value="fabH"/>
    <property type="match status" value="1"/>
</dbReference>
<evidence type="ECO:0000256" key="7">
    <source>
        <dbReference type="ARBA" id="ARBA00023160"/>
    </source>
</evidence>
<accession>A0A9D2BAH7</accession>
<comment type="domain">
    <text evidence="14">The last Arg residue of the ACP-binding site is essential for the weak association between ACP/AcpP and FabH.</text>
</comment>
<comment type="similarity">
    <text evidence="2 14">Belongs to the thiolase-like superfamily. FabH family.</text>
</comment>
<evidence type="ECO:0000256" key="5">
    <source>
        <dbReference type="ARBA" id="ARBA00022832"/>
    </source>
</evidence>
<keyword evidence="9 14" id="KW-0012">Acyltransferase</keyword>
<comment type="catalytic activity">
    <reaction evidence="13">
        <text>3-methylbutanoyl-CoA + malonyl-[ACP] + H(+) = 5-methyl-3-oxohexanoyl-[ACP] + CO2 + CoA</text>
        <dbReference type="Rhea" id="RHEA:42272"/>
        <dbReference type="Rhea" id="RHEA-COMP:9623"/>
        <dbReference type="Rhea" id="RHEA-COMP:9941"/>
        <dbReference type="ChEBI" id="CHEBI:15378"/>
        <dbReference type="ChEBI" id="CHEBI:16526"/>
        <dbReference type="ChEBI" id="CHEBI:57287"/>
        <dbReference type="ChEBI" id="CHEBI:57345"/>
        <dbReference type="ChEBI" id="CHEBI:78449"/>
        <dbReference type="ChEBI" id="CHEBI:78822"/>
        <dbReference type="EC" id="2.3.1.300"/>
    </reaction>
    <physiologicalReaction direction="left-to-right" evidence="13">
        <dbReference type="Rhea" id="RHEA:42273"/>
    </physiologicalReaction>
</comment>
<dbReference type="GO" id="GO:0006633">
    <property type="term" value="P:fatty acid biosynthetic process"/>
    <property type="evidence" value="ECO:0007669"/>
    <property type="project" value="UniProtKB-UniRule"/>
</dbReference>
<dbReference type="GO" id="GO:0033818">
    <property type="term" value="F:beta-ketoacyl-acyl-carrier-protein synthase III activity"/>
    <property type="evidence" value="ECO:0007669"/>
    <property type="project" value="UniProtKB-UniRule"/>
</dbReference>
<comment type="pathway">
    <text evidence="1 14">Lipid metabolism; fatty acid biosynthesis.</text>
</comment>
<reference evidence="17" key="2">
    <citation type="submission" date="2021-04" db="EMBL/GenBank/DDBJ databases">
        <authorList>
            <person name="Gilroy R."/>
        </authorList>
    </citation>
    <scope>NUCLEOTIDE SEQUENCE</scope>
    <source>
        <strain evidence="17">CHK191-13928</strain>
    </source>
</reference>
<evidence type="ECO:0000256" key="12">
    <source>
        <dbReference type="ARBA" id="ARBA00052467"/>
    </source>
</evidence>
<sequence>MAIRILGTGSYLPEKVVTNDELAQVMDTSDEWISSRTGIRSRHISIADTSTTMAVKAAKKALEDGGVKPEELDHIFVATLSGDHATPSTSCEVQKEIGAVNAVCMDLNAACSGFVYALNTAMAYAKAGMGRKMLLIGVETLSKIMDWSDRSTCVLFGDGAGSVVVEADPSRKIYIDAGSDGMKGDVLTCEERHLNNLLVKDDSPMQQVQMDGQEVFKFAVRIIPKSVNKILDAAGVSKDEIKYYILHQANRRIIEAAARRLKEPIEKFPMNVDHCANTSSATIPILLDEVHRNGMLKAGDKIILSGFGGGLTWGSVYLEW</sequence>
<evidence type="ECO:0000313" key="18">
    <source>
        <dbReference type="Proteomes" id="UP000886721"/>
    </source>
</evidence>
<feature type="region of interest" description="ACP-binding" evidence="14">
    <location>
        <begin position="248"/>
        <end position="252"/>
    </location>
</feature>
<evidence type="ECO:0000259" key="16">
    <source>
        <dbReference type="Pfam" id="PF08545"/>
    </source>
</evidence>
<evidence type="ECO:0000313" key="17">
    <source>
        <dbReference type="EMBL" id="HIX69026.1"/>
    </source>
</evidence>
<protein>
    <recommendedName>
        <fullName evidence="14">Beta-ketoacyl-[acyl-carrier-protein] synthase III</fullName>
        <shortName evidence="14">Beta-ketoacyl-ACP synthase III</shortName>
        <shortName evidence="14">KAS III</shortName>
        <ecNumber evidence="14">2.3.1.180</ecNumber>
    </recommendedName>
    <alternativeName>
        <fullName evidence="14">3-oxoacyl-[acyl-carrier-protein] synthase 3</fullName>
    </alternativeName>
    <alternativeName>
        <fullName evidence="14">3-oxoacyl-[acyl-carrier-protein] synthase III</fullName>
    </alternativeName>
</protein>
<dbReference type="EC" id="2.3.1.180" evidence="14"/>
<keyword evidence="7 14" id="KW-0275">Fatty acid biosynthesis</keyword>
<gene>
    <name evidence="14" type="primary">fabH</name>
    <name evidence="17" type="ORF">H9735_13030</name>
</gene>
<evidence type="ECO:0000256" key="3">
    <source>
        <dbReference type="ARBA" id="ARBA00022516"/>
    </source>
</evidence>
<comment type="function">
    <text evidence="14">Catalyzes the condensation reaction of fatty acid synthesis by the addition to an acyl acceptor of two carbons from malonyl-ACP. Catalyzes the first condensation reaction which initiates fatty acid synthesis and may therefore play a role in governing the total rate of fatty acid production. Possesses both acetoacetyl-ACP synthase and acetyl transacylase activities. Its substrate specificity determines the biosynthesis of branched-chain and/or straight-chain of fatty acids.</text>
</comment>
<comment type="catalytic activity">
    <reaction evidence="11">
        <text>(2S)-2-methylbutanoyl-CoA + malonyl-[ACP] + H(+) = (4S)-4-methyl-3-oxohexanoyl-[ACP] + CO2 + CoA</text>
        <dbReference type="Rhea" id="RHEA:42276"/>
        <dbReference type="Rhea" id="RHEA-COMP:9623"/>
        <dbReference type="Rhea" id="RHEA-COMP:17148"/>
        <dbReference type="ChEBI" id="CHEBI:15378"/>
        <dbReference type="ChEBI" id="CHEBI:16526"/>
        <dbReference type="ChEBI" id="CHEBI:57287"/>
        <dbReference type="ChEBI" id="CHEBI:78449"/>
        <dbReference type="ChEBI" id="CHEBI:88166"/>
        <dbReference type="ChEBI" id="CHEBI:167462"/>
        <dbReference type="EC" id="2.3.1.300"/>
    </reaction>
    <physiologicalReaction direction="left-to-right" evidence="11">
        <dbReference type="Rhea" id="RHEA:42277"/>
    </physiologicalReaction>
</comment>
<name>A0A9D2BAH7_9FIRM</name>
<reference evidence="17" key="1">
    <citation type="journal article" date="2021" name="PeerJ">
        <title>Extensive microbial diversity within the chicken gut microbiome revealed by metagenomics and culture.</title>
        <authorList>
            <person name="Gilroy R."/>
            <person name="Ravi A."/>
            <person name="Getino M."/>
            <person name="Pursley I."/>
            <person name="Horton D.L."/>
            <person name="Alikhan N.F."/>
            <person name="Baker D."/>
            <person name="Gharbi K."/>
            <person name="Hall N."/>
            <person name="Watson M."/>
            <person name="Adriaenssens E.M."/>
            <person name="Foster-Nyarko E."/>
            <person name="Jarju S."/>
            <person name="Secka A."/>
            <person name="Antonio M."/>
            <person name="Oren A."/>
            <person name="Chaudhuri R.R."/>
            <person name="La Ragione R."/>
            <person name="Hildebrand F."/>
            <person name="Pallen M.J."/>
        </authorList>
    </citation>
    <scope>NUCLEOTIDE SEQUENCE</scope>
    <source>
        <strain evidence="17">CHK191-13928</strain>
    </source>
</reference>
<evidence type="ECO:0000256" key="14">
    <source>
        <dbReference type="HAMAP-Rule" id="MF_01815"/>
    </source>
</evidence>